<sequence>MTSTTSLEEDSGVIKSGPVVAGFAPIRALELHESEKTYRKRKNARHLIDLSIAFNLHNDHFDPKLKRCVCLMGPDETLCLKVDDVGKGADEGRQNTEWYNAIMSALIPSRVLRLGRPIQPQEFFVVIIVCTSYVAHFTCPSSRKSWMELPSRIQLINVFSECAWDVDVVTVPKLKKPVRSDESLQNICVRLPEIAGAKRYSSRLSQKMYLSYSHKEDHPSSTNFRLCFYAHTIVVCKRRIEPATYGIPSSGIPPFHTDDFVEIPQYYVVISFVLQRKCVAFFGCQERYFLMRLGRGAPMGASELWAQCDSEDVCLLCIC</sequence>
<evidence type="ECO:0000313" key="2">
    <source>
        <dbReference type="Proteomes" id="UP000050761"/>
    </source>
</evidence>
<accession>A0A3P8DVK1</accession>
<evidence type="ECO:0000313" key="3">
    <source>
        <dbReference type="WBParaSite" id="HPBE_0001438601-mRNA-1"/>
    </source>
</evidence>
<dbReference type="EMBL" id="UZAH01028339">
    <property type="protein sequence ID" value="VDO99475.1"/>
    <property type="molecule type" value="Genomic_DNA"/>
</dbReference>
<dbReference type="Proteomes" id="UP000050761">
    <property type="component" value="Unassembled WGS sequence"/>
</dbReference>
<dbReference type="InterPro" id="IPR011993">
    <property type="entry name" value="PH-like_dom_sf"/>
</dbReference>
<name>A0A183G008_HELPZ</name>
<accession>A0A183G008</accession>
<reference evidence="3" key="2">
    <citation type="submission" date="2019-09" db="UniProtKB">
        <authorList>
            <consortium name="WormBaseParasite"/>
        </authorList>
    </citation>
    <scope>IDENTIFICATION</scope>
</reference>
<organism evidence="2 3">
    <name type="scientific">Heligmosomoides polygyrus</name>
    <name type="common">Parasitic roundworm</name>
    <dbReference type="NCBI Taxonomy" id="6339"/>
    <lineage>
        <taxon>Eukaryota</taxon>
        <taxon>Metazoa</taxon>
        <taxon>Ecdysozoa</taxon>
        <taxon>Nematoda</taxon>
        <taxon>Chromadorea</taxon>
        <taxon>Rhabditida</taxon>
        <taxon>Rhabditina</taxon>
        <taxon>Rhabditomorpha</taxon>
        <taxon>Strongyloidea</taxon>
        <taxon>Heligmosomidae</taxon>
        <taxon>Heligmosomoides</taxon>
    </lineage>
</organism>
<gene>
    <name evidence="1" type="ORF">HPBE_LOCUS14387</name>
</gene>
<dbReference type="OrthoDB" id="946068at2759"/>
<dbReference type="Gene3D" id="2.30.29.30">
    <property type="entry name" value="Pleckstrin-homology domain (PH domain)/Phosphotyrosine-binding domain (PTB)"/>
    <property type="match status" value="1"/>
</dbReference>
<reference evidence="1 2" key="1">
    <citation type="submission" date="2018-11" db="EMBL/GenBank/DDBJ databases">
        <authorList>
            <consortium name="Pathogen Informatics"/>
        </authorList>
    </citation>
    <scope>NUCLEOTIDE SEQUENCE [LARGE SCALE GENOMIC DNA]</scope>
</reference>
<keyword evidence="2" id="KW-1185">Reference proteome</keyword>
<proteinExistence type="predicted"/>
<evidence type="ECO:0000313" key="1">
    <source>
        <dbReference type="EMBL" id="VDO99475.1"/>
    </source>
</evidence>
<dbReference type="AlphaFoldDB" id="A0A183G008"/>
<dbReference type="WBParaSite" id="HPBE_0001438601-mRNA-1">
    <property type="protein sequence ID" value="HPBE_0001438601-mRNA-1"/>
    <property type="gene ID" value="HPBE_0001438601"/>
</dbReference>
<protein>
    <submittedName>
        <fullName evidence="3">Pkinase_fungal domain-containing protein</fullName>
    </submittedName>
</protein>